<reference evidence="2 3" key="1">
    <citation type="submission" date="2023-04" db="EMBL/GenBank/DDBJ databases">
        <title>Forest soil microbial communities from Buena Vista Peninsula, Colon Province, Panama.</title>
        <authorList>
            <person name="Bouskill N."/>
        </authorList>
    </citation>
    <scope>NUCLEOTIDE SEQUENCE [LARGE SCALE GENOMIC DNA]</scope>
    <source>
        <strain evidence="2 3">CFH S0262</strain>
    </source>
</reference>
<feature type="signal peptide" evidence="1">
    <location>
        <begin position="1"/>
        <end position="31"/>
    </location>
</feature>
<accession>A0ABT6MJX0</accession>
<name>A0ABT6MJX0_9NOCA</name>
<evidence type="ECO:0000313" key="3">
    <source>
        <dbReference type="Proteomes" id="UP001160334"/>
    </source>
</evidence>
<dbReference type="EMBL" id="JARXVC010000024">
    <property type="protein sequence ID" value="MDH6284580.1"/>
    <property type="molecule type" value="Genomic_DNA"/>
</dbReference>
<dbReference type="RefSeq" id="WP_280763796.1">
    <property type="nucleotide sequence ID" value="NZ_JARXVC010000024.1"/>
</dbReference>
<proteinExistence type="predicted"/>
<gene>
    <name evidence="2" type="ORF">M2280_005841</name>
</gene>
<evidence type="ECO:0000313" key="2">
    <source>
        <dbReference type="EMBL" id="MDH6284580.1"/>
    </source>
</evidence>
<evidence type="ECO:0000256" key="1">
    <source>
        <dbReference type="SAM" id="SignalP"/>
    </source>
</evidence>
<comment type="caution">
    <text evidence="2">The sequence shown here is derived from an EMBL/GenBank/DDBJ whole genome shotgun (WGS) entry which is preliminary data.</text>
</comment>
<sequence>MSARRPALQVIAATLTAVALLVAGCSSDEPAAPRTETTDAPPAKVIPYSLPTLDITDVDTTSPDAVALAFARTAYTLLPSVDPNQNEGMVRAAPLLDGKLAASVQSFNPPTGPGYEWNQWAKARALVTATAELGTQEVPPETPTEAFRMVQVTQTVESSSRFIARKSFILLVSMVRTPDGWRVDRITQL</sequence>
<dbReference type="Proteomes" id="UP001160334">
    <property type="component" value="Unassembled WGS sequence"/>
</dbReference>
<evidence type="ECO:0008006" key="4">
    <source>
        <dbReference type="Google" id="ProtNLM"/>
    </source>
</evidence>
<organism evidence="2 3">
    <name type="scientific">Prescottella agglutinans</name>
    <dbReference type="NCBI Taxonomy" id="1644129"/>
    <lineage>
        <taxon>Bacteria</taxon>
        <taxon>Bacillati</taxon>
        <taxon>Actinomycetota</taxon>
        <taxon>Actinomycetes</taxon>
        <taxon>Mycobacteriales</taxon>
        <taxon>Nocardiaceae</taxon>
        <taxon>Prescottella</taxon>
    </lineage>
</organism>
<keyword evidence="1" id="KW-0732">Signal</keyword>
<keyword evidence="3" id="KW-1185">Reference proteome</keyword>
<feature type="chain" id="PRO_5046980885" description="DUF3828 domain-containing protein" evidence="1">
    <location>
        <begin position="32"/>
        <end position="189"/>
    </location>
</feature>
<protein>
    <recommendedName>
        <fullName evidence="4">DUF3828 domain-containing protein</fullName>
    </recommendedName>
</protein>
<dbReference type="PROSITE" id="PS51257">
    <property type="entry name" value="PROKAR_LIPOPROTEIN"/>
    <property type="match status" value="1"/>
</dbReference>